<dbReference type="InterPro" id="IPR051122">
    <property type="entry name" value="SDR_DHRS6-like"/>
</dbReference>
<reference evidence="6" key="1">
    <citation type="submission" date="2020-01" db="EMBL/GenBank/DDBJ databases">
        <authorList>
            <person name="Rat A."/>
        </authorList>
    </citation>
    <scope>NUCLEOTIDE SEQUENCE</scope>
    <source>
        <strain evidence="6">LMG 28251</strain>
    </source>
</reference>
<dbReference type="EMBL" id="JAAEDH010000002">
    <property type="protein sequence ID" value="MBR0654120.1"/>
    <property type="molecule type" value="Genomic_DNA"/>
</dbReference>
<evidence type="ECO:0000256" key="4">
    <source>
        <dbReference type="RuleBase" id="RU000363"/>
    </source>
</evidence>
<dbReference type="RefSeq" id="WP_211872883.1">
    <property type="nucleotide sequence ID" value="NZ_JAAEDH010000002.1"/>
</dbReference>
<dbReference type="InterPro" id="IPR036291">
    <property type="entry name" value="NAD(P)-bd_dom_sf"/>
</dbReference>
<dbReference type="Gene3D" id="3.40.50.720">
    <property type="entry name" value="NAD(P)-binding Rossmann-like Domain"/>
    <property type="match status" value="1"/>
</dbReference>
<dbReference type="PRINTS" id="PR00080">
    <property type="entry name" value="SDRFAMILY"/>
</dbReference>
<dbReference type="NCBIfam" id="NF004779">
    <property type="entry name" value="PRK06125.1"/>
    <property type="match status" value="1"/>
</dbReference>
<accession>A0AAF1KI53</accession>
<dbReference type="InterPro" id="IPR057326">
    <property type="entry name" value="KR_dom"/>
</dbReference>
<keyword evidence="7" id="KW-1185">Reference proteome</keyword>
<keyword evidence="3" id="KW-0520">NAD</keyword>
<dbReference type="AlphaFoldDB" id="A0AAF1KI53"/>
<comment type="caution">
    <text evidence="6">The sequence shown here is derived from an EMBL/GenBank/DDBJ whole genome shotgun (WGS) entry which is preliminary data.</text>
</comment>
<evidence type="ECO:0000256" key="3">
    <source>
        <dbReference type="ARBA" id="ARBA00023027"/>
    </source>
</evidence>
<dbReference type="SMART" id="SM00822">
    <property type="entry name" value="PKS_KR"/>
    <property type="match status" value="1"/>
</dbReference>
<dbReference type="PRINTS" id="PR00081">
    <property type="entry name" value="GDHRDH"/>
</dbReference>
<dbReference type="Pfam" id="PF00106">
    <property type="entry name" value="adh_short"/>
    <property type="match status" value="1"/>
</dbReference>
<evidence type="ECO:0000256" key="1">
    <source>
        <dbReference type="ARBA" id="ARBA00006484"/>
    </source>
</evidence>
<dbReference type="PANTHER" id="PTHR43477">
    <property type="entry name" value="DIHYDROANTICAPSIN 7-DEHYDROGENASE"/>
    <property type="match status" value="1"/>
</dbReference>
<evidence type="ECO:0000256" key="2">
    <source>
        <dbReference type="ARBA" id="ARBA00023002"/>
    </source>
</evidence>
<comment type="similarity">
    <text evidence="1 4">Belongs to the short-chain dehydrogenases/reductases (SDR) family.</text>
</comment>
<feature type="domain" description="Ketoreductase" evidence="5">
    <location>
        <begin position="8"/>
        <end position="212"/>
    </location>
</feature>
<organism evidence="6 7">
    <name type="scientific">Plastoroseomonas arctica</name>
    <dbReference type="NCBI Taxonomy" id="1509237"/>
    <lineage>
        <taxon>Bacteria</taxon>
        <taxon>Pseudomonadati</taxon>
        <taxon>Pseudomonadota</taxon>
        <taxon>Alphaproteobacteria</taxon>
        <taxon>Acetobacterales</taxon>
        <taxon>Acetobacteraceae</taxon>
        <taxon>Plastoroseomonas</taxon>
    </lineage>
</organism>
<protein>
    <submittedName>
        <fullName evidence="6">SDR family NAD(P)-dependent oxidoreductase</fullName>
    </submittedName>
</protein>
<keyword evidence="2" id="KW-0560">Oxidoreductase</keyword>
<evidence type="ECO:0000259" key="5">
    <source>
        <dbReference type="SMART" id="SM00822"/>
    </source>
</evidence>
<dbReference type="GO" id="GO:0016491">
    <property type="term" value="F:oxidoreductase activity"/>
    <property type="evidence" value="ECO:0007669"/>
    <property type="project" value="UniProtKB-KW"/>
</dbReference>
<proteinExistence type="inferred from homology"/>
<sequence length="257" mass="26954">MDMELRFKRALVTGASKGIGLACAEAFAAEGCDLIMVSRNAEALEAAAAGIRQRHNVGVAIHAADLSDGAARSALAEAHPAIDILVNNAGAIPGGRLADISMERWSSAWALKVMGYIHLCQLYLPQMEAAASGAIVNIIGMAGQAPRADYICGAAGNAALIAFTRALGGASPAHNVRVTGINPAATRTDRIVTLSRNRAQQKFGDESRWEEMLADLPFGRPAEPEEIAWLSVFLASARGAYLSGTVVDVDGGNLFRK</sequence>
<dbReference type="PANTHER" id="PTHR43477:SF4">
    <property type="entry name" value="DEHYDROGENASE_REDUCTASE SDR FAMILY MEMBER 6"/>
    <property type="match status" value="1"/>
</dbReference>
<reference evidence="6" key="2">
    <citation type="journal article" date="2021" name="Syst. Appl. Microbiol.">
        <title>Roseomonas hellenica sp. nov., isolated from roots of wild-growing Alkanna tinctoria.</title>
        <authorList>
            <person name="Rat A."/>
            <person name="Naranjo H.D."/>
            <person name="Lebbe L."/>
            <person name="Cnockaert M."/>
            <person name="Krigas N."/>
            <person name="Grigoriadou K."/>
            <person name="Maloupa E."/>
            <person name="Willems A."/>
        </authorList>
    </citation>
    <scope>NUCLEOTIDE SEQUENCE</scope>
    <source>
        <strain evidence="6">LMG 28251</strain>
    </source>
</reference>
<evidence type="ECO:0000313" key="6">
    <source>
        <dbReference type="EMBL" id="MBR0654120.1"/>
    </source>
</evidence>
<dbReference type="SUPFAM" id="SSF51735">
    <property type="entry name" value="NAD(P)-binding Rossmann-fold domains"/>
    <property type="match status" value="1"/>
</dbReference>
<dbReference type="InterPro" id="IPR002347">
    <property type="entry name" value="SDR_fam"/>
</dbReference>
<gene>
    <name evidence="6" type="ORF">GXW79_03400</name>
</gene>
<evidence type="ECO:0000313" key="7">
    <source>
        <dbReference type="Proteomes" id="UP001196068"/>
    </source>
</evidence>
<dbReference type="Proteomes" id="UP001196068">
    <property type="component" value="Unassembled WGS sequence"/>
</dbReference>
<name>A0AAF1KI53_9PROT</name>